<organism evidence="2 3">
    <name type="scientific">Potamilus streckersoni</name>
    <dbReference type="NCBI Taxonomy" id="2493646"/>
    <lineage>
        <taxon>Eukaryota</taxon>
        <taxon>Metazoa</taxon>
        <taxon>Spiralia</taxon>
        <taxon>Lophotrochozoa</taxon>
        <taxon>Mollusca</taxon>
        <taxon>Bivalvia</taxon>
        <taxon>Autobranchia</taxon>
        <taxon>Heteroconchia</taxon>
        <taxon>Palaeoheterodonta</taxon>
        <taxon>Unionida</taxon>
        <taxon>Unionoidea</taxon>
        <taxon>Unionidae</taxon>
        <taxon>Ambleminae</taxon>
        <taxon>Lampsilini</taxon>
        <taxon>Potamilus</taxon>
    </lineage>
</organism>
<protein>
    <submittedName>
        <fullName evidence="2">Uncharacterized protein</fullName>
    </submittedName>
</protein>
<evidence type="ECO:0000256" key="1">
    <source>
        <dbReference type="SAM" id="MobiDB-lite"/>
    </source>
</evidence>
<reference evidence="2" key="2">
    <citation type="journal article" date="2021" name="Genome Biol. Evol.">
        <title>Developing a high-quality reference genome for a parasitic bivalve with doubly uniparental inheritance (Bivalvia: Unionida).</title>
        <authorList>
            <person name="Smith C.H."/>
        </authorList>
    </citation>
    <scope>NUCLEOTIDE SEQUENCE</scope>
    <source>
        <strain evidence="2">CHS0354</strain>
        <tissue evidence="2">Mantle</tissue>
    </source>
</reference>
<feature type="region of interest" description="Disordered" evidence="1">
    <location>
        <begin position="23"/>
        <end position="44"/>
    </location>
</feature>
<name>A0AAE0W526_9BIVA</name>
<evidence type="ECO:0000313" key="2">
    <source>
        <dbReference type="EMBL" id="KAK3600510.1"/>
    </source>
</evidence>
<comment type="caution">
    <text evidence="2">The sequence shown here is derived from an EMBL/GenBank/DDBJ whole genome shotgun (WGS) entry which is preliminary data.</text>
</comment>
<evidence type="ECO:0000313" key="3">
    <source>
        <dbReference type="Proteomes" id="UP001195483"/>
    </source>
</evidence>
<dbReference type="Proteomes" id="UP001195483">
    <property type="component" value="Unassembled WGS sequence"/>
</dbReference>
<sequence>MSVPRNENVLAHEIKNTSFFISNAIPRGPRTNDNTTPPDFQETSKDISVQNDTNISMSDPLETNNYRTAKDYRSNLEILDIVQTTNDSKKTNDFSKFSDFMPWSDISNQSTAVSSQSPYPSDGYKEGFNKTFSFVTTHSDKHSIKSAKHNINSGSKLNSGIETPESNTSSADSTIASDFLSKISQFNFNSDQTIVVDLTTNMSADTILIIDASAKVRIVDSCYENGRVYLQGDVIDVGQIGDCCYFWYCNSQSNIVYHEIPCLDHALRPAENPQMCVWKGQQYKPGEDILIENLNGLCHVIHCTCDSHVIELYGSTCNINPIADVKLNANNTVLTNGKEHLHMTLTTIANFTQTTSTKATK</sequence>
<accession>A0AAE0W526</accession>
<proteinExistence type="predicted"/>
<feature type="region of interest" description="Disordered" evidence="1">
    <location>
        <begin position="145"/>
        <end position="169"/>
    </location>
</feature>
<dbReference type="EMBL" id="JAEAOA010001723">
    <property type="protein sequence ID" value="KAK3600510.1"/>
    <property type="molecule type" value="Genomic_DNA"/>
</dbReference>
<dbReference type="AlphaFoldDB" id="A0AAE0W526"/>
<keyword evidence="3" id="KW-1185">Reference proteome</keyword>
<feature type="compositionally biased region" description="Polar residues" evidence="1">
    <location>
        <begin position="149"/>
        <end position="169"/>
    </location>
</feature>
<gene>
    <name evidence="2" type="ORF">CHS0354_028709</name>
</gene>
<reference evidence="2" key="1">
    <citation type="journal article" date="2021" name="Genome Biol. Evol.">
        <title>A High-Quality Reference Genome for a Parasitic Bivalve with Doubly Uniparental Inheritance (Bivalvia: Unionida).</title>
        <authorList>
            <person name="Smith C.H."/>
        </authorList>
    </citation>
    <scope>NUCLEOTIDE SEQUENCE</scope>
    <source>
        <strain evidence="2">CHS0354</strain>
    </source>
</reference>
<reference evidence="2" key="3">
    <citation type="submission" date="2023-05" db="EMBL/GenBank/DDBJ databases">
        <authorList>
            <person name="Smith C.H."/>
        </authorList>
    </citation>
    <scope>NUCLEOTIDE SEQUENCE</scope>
    <source>
        <strain evidence="2">CHS0354</strain>
        <tissue evidence="2">Mantle</tissue>
    </source>
</reference>